<dbReference type="EMBL" id="DRWN01000066">
    <property type="protein sequence ID" value="HHK69028.1"/>
    <property type="molecule type" value="Genomic_DNA"/>
</dbReference>
<name>A0A7C5QE20_CALS0</name>
<evidence type="ECO:0000313" key="1">
    <source>
        <dbReference type="EMBL" id="HHK69028.1"/>
    </source>
</evidence>
<organism evidence="1">
    <name type="scientific">Caldiarchaeum subterraneum</name>
    <dbReference type="NCBI Taxonomy" id="311458"/>
    <lineage>
        <taxon>Archaea</taxon>
        <taxon>Nitrososphaerota</taxon>
        <taxon>Candidatus Caldarchaeales</taxon>
        <taxon>Candidatus Caldarchaeaceae</taxon>
        <taxon>Candidatus Caldarchaeum</taxon>
    </lineage>
</organism>
<sequence length="117" mass="13084">MAYPPPGYAPPPPVSRERVKQLLIKVLADHDVSVSEVRRCSANVEVMTKYVACMVESDLVALEALTKEFAEVECRGKGVKKVYMWSVREGVYNYVNIGYFTKEKDATVLTMFTVGTS</sequence>
<reference evidence="1" key="1">
    <citation type="journal article" date="2020" name="mSystems">
        <title>Genome- and Community-Level Interaction Insights into Carbon Utilization and Element Cycling Functions of Hydrothermarchaeota in Hydrothermal Sediment.</title>
        <authorList>
            <person name="Zhou Z."/>
            <person name="Liu Y."/>
            <person name="Xu W."/>
            <person name="Pan J."/>
            <person name="Luo Z.H."/>
            <person name="Li M."/>
        </authorList>
    </citation>
    <scope>NUCLEOTIDE SEQUENCE [LARGE SCALE GENOMIC DNA]</scope>
    <source>
        <strain evidence="1">SpSt-1056</strain>
    </source>
</reference>
<protein>
    <submittedName>
        <fullName evidence="1">Uncharacterized protein</fullName>
    </submittedName>
</protein>
<proteinExistence type="predicted"/>
<gene>
    <name evidence="1" type="ORF">ENM11_07790</name>
</gene>
<dbReference type="AlphaFoldDB" id="A0A7C5QE20"/>
<comment type="caution">
    <text evidence="1">The sequence shown here is derived from an EMBL/GenBank/DDBJ whole genome shotgun (WGS) entry which is preliminary data.</text>
</comment>
<accession>A0A7C5QE20</accession>